<evidence type="ECO:0000313" key="7">
    <source>
        <dbReference type="EMBL" id="ODV61172.1"/>
    </source>
</evidence>
<keyword evidence="2" id="KW-0863">Zinc-finger</keyword>
<proteinExistence type="predicted"/>
<dbReference type="PANTHER" id="PTHR13513">
    <property type="entry name" value="E3 UBIQUITIN-PROTEIN LIGASE UBR7"/>
    <property type="match status" value="1"/>
</dbReference>
<dbReference type="PANTHER" id="PTHR13513:SF9">
    <property type="entry name" value="E3 UBIQUITIN-PROTEIN LIGASE UBR7-RELATED"/>
    <property type="match status" value="1"/>
</dbReference>
<dbReference type="InterPro" id="IPR040204">
    <property type="entry name" value="UBR7"/>
</dbReference>
<keyword evidence="8" id="KW-1185">Reference proteome</keyword>
<organism evidence="7 8">
    <name type="scientific">Ascoidea rubescens DSM 1968</name>
    <dbReference type="NCBI Taxonomy" id="1344418"/>
    <lineage>
        <taxon>Eukaryota</taxon>
        <taxon>Fungi</taxon>
        <taxon>Dikarya</taxon>
        <taxon>Ascomycota</taxon>
        <taxon>Saccharomycotina</taxon>
        <taxon>Saccharomycetes</taxon>
        <taxon>Ascoideaceae</taxon>
        <taxon>Ascoidea</taxon>
    </lineage>
</organism>
<dbReference type="RefSeq" id="XP_020047479.1">
    <property type="nucleotide sequence ID" value="XM_020195074.1"/>
</dbReference>
<feature type="zinc finger region" description="UBR-type" evidence="4">
    <location>
        <begin position="44"/>
        <end position="116"/>
    </location>
</feature>
<accession>A0A1D2VHU2</accession>
<dbReference type="InParanoid" id="A0A1D2VHU2"/>
<dbReference type="InterPro" id="IPR013083">
    <property type="entry name" value="Znf_RING/FYVE/PHD"/>
</dbReference>
<protein>
    <recommendedName>
        <fullName evidence="6">UBR-type domain-containing protein</fullName>
    </recommendedName>
</protein>
<evidence type="ECO:0000256" key="1">
    <source>
        <dbReference type="ARBA" id="ARBA00022723"/>
    </source>
</evidence>
<dbReference type="EMBL" id="KV454480">
    <property type="protein sequence ID" value="ODV61172.1"/>
    <property type="molecule type" value="Genomic_DNA"/>
</dbReference>
<dbReference type="CDD" id="cd19677">
    <property type="entry name" value="UBR-box_UBR7"/>
    <property type="match status" value="1"/>
</dbReference>
<sequence>MSASAQHGPHCCEGDPRTITAIDYINNQLRLEREAKELMPFDPNVCTFNLGPIRQSIFACITCFKRNNNPAGICYSCSIQCHSSHDLVELFDKRSFVCDCGTRRMSLNGPCTLRDKSAKSTKLSSLAENSTQSPNENPILLGEDIPSSTNIYNQNFEGKFCSCNQLYNPFEETSVMLQCYFGIACDEDWYHNDCLMGFKQGSIQKTKPPKKTDDKDDSDVINISDSDDDINTLPGFPDIDSFDHLICWKCVQSFQKIFDELIDHDNIVLDKIYYIQSNSIEDRLQKLNSLNITNANINTNTNTNTKTDSQPSMKKRKIDPKIYPYSICLKKNFRQKLKFLLNDDSPNKISTDLKNFLIEYSFLYEDDPIYQPPPEDSENDNDNDNHTDNGDDDDRSSIFELGTKALNTLPREKAIEGIQAYEDIKEKLRSFLRPFAQEGKIVTEKEVRDFFTKVKNDKKSI</sequence>
<dbReference type="GO" id="GO:0008270">
    <property type="term" value="F:zinc ion binding"/>
    <property type="evidence" value="ECO:0007669"/>
    <property type="project" value="UniProtKB-KW"/>
</dbReference>
<dbReference type="GO" id="GO:0005737">
    <property type="term" value="C:cytoplasm"/>
    <property type="evidence" value="ECO:0007669"/>
    <property type="project" value="TreeGrafter"/>
</dbReference>
<feature type="region of interest" description="Disordered" evidence="5">
    <location>
        <begin position="368"/>
        <end position="397"/>
    </location>
</feature>
<dbReference type="Gene3D" id="3.30.40.10">
    <property type="entry name" value="Zinc/RING finger domain, C3HC4 (zinc finger)"/>
    <property type="match status" value="1"/>
</dbReference>
<dbReference type="PROSITE" id="PS51157">
    <property type="entry name" value="ZF_UBR"/>
    <property type="match status" value="1"/>
</dbReference>
<dbReference type="GeneID" id="30968710"/>
<dbReference type="Pfam" id="PF02207">
    <property type="entry name" value="zf-UBR"/>
    <property type="match status" value="1"/>
</dbReference>
<keyword evidence="1" id="KW-0479">Metal-binding</keyword>
<dbReference type="InterPro" id="IPR047506">
    <property type="entry name" value="UBR7-like_UBR-box"/>
</dbReference>
<evidence type="ECO:0000256" key="5">
    <source>
        <dbReference type="SAM" id="MobiDB-lite"/>
    </source>
</evidence>
<evidence type="ECO:0000313" key="8">
    <source>
        <dbReference type="Proteomes" id="UP000095038"/>
    </source>
</evidence>
<evidence type="ECO:0000256" key="2">
    <source>
        <dbReference type="ARBA" id="ARBA00022771"/>
    </source>
</evidence>
<evidence type="ECO:0000256" key="4">
    <source>
        <dbReference type="PROSITE-ProRule" id="PRU00508"/>
    </source>
</evidence>
<dbReference type="OrthoDB" id="5795902at2759"/>
<feature type="domain" description="UBR-type" evidence="6">
    <location>
        <begin position="44"/>
        <end position="116"/>
    </location>
</feature>
<dbReference type="AlphaFoldDB" id="A0A1D2VHU2"/>
<keyword evidence="3" id="KW-0862">Zinc</keyword>
<dbReference type="GO" id="GO:0061630">
    <property type="term" value="F:ubiquitin protein ligase activity"/>
    <property type="evidence" value="ECO:0007669"/>
    <property type="project" value="InterPro"/>
</dbReference>
<dbReference type="Proteomes" id="UP000095038">
    <property type="component" value="Unassembled WGS sequence"/>
</dbReference>
<reference evidence="8" key="1">
    <citation type="submission" date="2016-05" db="EMBL/GenBank/DDBJ databases">
        <title>Comparative genomics of biotechnologically important yeasts.</title>
        <authorList>
            <consortium name="DOE Joint Genome Institute"/>
            <person name="Riley R."/>
            <person name="Haridas S."/>
            <person name="Wolfe K.H."/>
            <person name="Lopes M.R."/>
            <person name="Hittinger C.T."/>
            <person name="Goker M."/>
            <person name="Salamov A."/>
            <person name="Wisecaver J."/>
            <person name="Long T.M."/>
            <person name="Aerts A.L."/>
            <person name="Barry K."/>
            <person name="Choi C."/>
            <person name="Clum A."/>
            <person name="Coughlan A.Y."/>
            <person name="Deshpande S."/>
            <person name="Douglass A.P."/>
            <person name="Hanson S.J."/>
            <person name="Klenk H.-P."/>
            <person name="Labutti K."/>
            <person name="Lapidus A."/>
            <person name="Lindquist E."/>
            <person name="Lipzen A."/>
            <person name="Meier-Kolthoff J.P."/>
            <person name="Ohm R.A."/>
            <person name="Otillar R.P."/>
            <person name="Pangilinan J."/>
            <person name="Peng Y."/>
            <person name="Rokas A."/>
            <person name="Rosa C.A."/>
            <person name="Scheuner C."/>
            <person name="Sibirny A.A."/>
            <person name="Slot J.C."/>
            <person name="Stielow J.B."/>
            <person name="Sun H."/>
            <person name="Kurtzman C.P."/>
            <person name="Blackwell M."/>
            <person name="Grigoriev I.V."/>
            <person name="Jeffries T.W."/>
        </authorList>
    </citation>
    <scope>NUCLEOTIDE SEQUENCE [LARGE SCALE GENOMIC DNA]</scope>
    <source>
        <strain evidence="8">DSM 1968</strain>
    </source>
</reference>
<dbReference type="SMART" id="SM00396">
    <property type="entry name" value="ZnF_UBR1"/>
    <property type="match status" value="1"/>
</dbReference>
<feature type="region of interest" description="Disordered" evidence="5">
    <location>
        <begin position="203"/>
        <end position="223"/>
    </location>
</feature>
<gene>
    <name evidence="7" type="ORF">ASCRUDRAFT_91296</name>
</gene>
<dbReference type="InterPro" id="IPR003126">
    <property type="entry name" value="Znf_UBR"/>
</dbReference>
<name>A0A1D2VHU2_9ASCO</name>
<evidence type="ECO:0000256" key="3">
    <source>
        <dbReference type="ARBA" id="ARBA00022833"/>
    </source>
</evidence>
<evidence type="ECO:0000259" key="6">
    <source>
        <dbReference type="PROSITE" id="PS51157"/>
    </source>
</evidence>